<feature type="binding site" evidence="2">
    <location>
        <position position="268"/>
    </location>
    <ligand>
        <name>FAD</name>
        <dbReference type="ChEBI" id="CHEBI:57692"/>
    </ligand>
</feature>
<feature type="domain" description="Glucose-methanol-choline oxidoreductase N-terminal" evidence="4">
    <location>
        <begin position="318"/>
        <end position="332"/>
    </location>
</feature>
<keyword evidence="2" id="KW-0274">FAD</keyword>
<evidence type="ECO:0000256" key="2">
    <source>
        <dbReference type="PIRSR" id="PIRSR000137-2"/>
    </source>
</evidence>
<dbReference type="InParanoid" id="A0A5J5ES00"/>
<dbReference type="Gene3D" id="3.30.560.10">
    <property type="entry name" value="Glucose Oxidase, domain 3"/>
    <property type="match status" value="1"/>
</dbReference>
<evidence type="ECO:0000313" key="6">
    <source>
        <dbReference type="Proteomes" id="UP000326924"/>
    </source>
</evidence>
<sequence>MADGEMDTERPGINIIKTPPPLPSPLLSNTNMPIYTSPSHLPASLSPDVLLLGGGTAASVVAGRLARCTPAPTILVVEAGDNNQHDAHVTSPGNYMQHQQPGAPRLKRYVSTRASEFLGGRQAALPVAQSLGGGSSVNFMMYTRASGSDYDAWEAAGWDAQALLPCLKKFEDWHGEGDGETHGRGGPIGVGYGGWREERLMLQLEEAVVEMGYDVVADANDLKTGNAFQKWMKYIDPATQMRSDAAHRYLHPLIPTHENLHILCNTTVSRVLFSTDSLVPRAVGAEIVPSPAEHFSTEPPPSPPQTVLAKKLVIVCGGALGSPLILERSGIGGTAVLQQAGVPQLVDLPGVGEAYQDHNLLLPAFELDSTIQTHDKIFSSLSTGPPSDIPTGQMGSNALDFGGKIRPSPAQLSRMPETFQQYYHEAFTPHPDKPLAITIPIAALLAGHENFPPDSRFATVALFTGYPVSRGRVHILSPSAYAHPELDAGFLSSELDVPPLMWGYKVLREMMRRVRSCIGEVAGGNPVFPSAKVRYERPEGWTPAVVRDVVYTDEDEKELECWVRANVLTTWHGLGTCAMKAREDGGVVDAKLRVYGTEALMVADMSIAPGNVGSNTNNTALMIGEKAAILAAEYLGIELS</sequence>
<dbReference type="Pfam" id="PF00732">
    <property type="entry name" value="GMC_oxred_N"/>
    <property type="match status" value="1"/>
</dbReference>
<dbReference type="SUPFAM" id="SSF54373">
    <property type="entry name" value="FAD-linked reductases, C-terminal domain"/>
    <property type="match status" value="1"/>
</dbReference>
<accession>A0A5J5ES00</accession>
<comment type="similarity">
    <text evidence="1">Belongs to the GMC oxidoreductase family.</text>
</comment>
<dbReference type="PANTHER" id="PTHR11552">
    <property type="entry name" value="GLUCOSE-METHANOL-CHOLINE GMC OXIDOREDUCTASE"/>
    <property type="match status" value="1"/>
</dbReference>
<dbReference type="InterPro" id="IPR000172">
    <property type="entry name" value="GMC_OxRdtase_N"/>
</dbReference>
<dbReference type="EMBL" id="VXIS01000148">
    <property type="protein sequence ID" value="KAA8900866.1"/>
    <property type="molecule type" value="Genomic_DNA"/>
</dbReference>
<protein>
    <submittedName>
        <fullName evidence="5">GMC oxidoreductase-domain-containing protein</fullName>
    </submittedName>
</protein>
<comment type="cofactor">
    <cofactor evidence="2">
        <name>FAD</name>
        <dbReference type="ChEBI" id="CHEBI:57692"/>
    </cofactor>
</comment>
<dbReference type="InterPro" id="IPR036188">
    <property type="entry name" value="FAD/NAD-bd_sf"/>
</dbReference>
<evidence type="ECO:0000259" key="4">
    <source>
        <dbReference type="PROSITE" id="PS00624"/>
    </source>
</evidence>
<feature type="region of interest" description="Disordered" evidence="3">
    <location>
        <begin position="1"/>
        <end position="24"/>
    </location>
</feature>
<dbReference type="Proteomes" id="UP000326924">
    <property type="component" value="Unassembled WGS sequence"/>
</dbReference>
<organism evidence="5 6">
    <name type="scientific">Sphaerosporella brunnea</name>
    <dbReference type="NCBI Taxonomy" id="1250544"/>
    <lineage>
        <taxon>Eukaryota</taxon>
        <taxon>Fungi</taxon>
        <taxon>Dikarya</taxon>
        <taxon>Ascomycota</taxon>
        <taxon>Pezizomycotina</taxon>
        <taxon>Pezizomycetes</taxon>
        <taxon>Pezizales</taxon>
        <taxon>Pyronemataceae</taxon>
        <taxon>Sphaerosporella</taxon>
    </lineage>
</organism>
<evidence type="ECO:0000313" key="5">
    <source>
        <dbReference type="EMBL" id="KAA8900866.1"/>
    </source>
</evidence>
<dbReference type="Gene3D" id="3.50.50.60">
    <property type="entry name" value="FAD/NAD(P)-binding domain"/>
    <property type="match status" value="1"/>
</dbReference>
<keyword evidence="2" id="KW-0285">Flavoprotein</keyword>
<reference evidence="5 6" key="1">
    <citation type="submission" date="2019-09" db="EMBL/GenBank/DDBJ databases">
        <title>Draft genome of the ectomycorrhizal ascomycete Sphaerosporella brunnea.</title>
        <authorList>
            <consortium name="DOE Joint Genome Institute"/>
            <person name="Benucci G.M."/>
            <person name="Marozzi G."/>
            <person name="Antonielli L."/>
            <person name="Sanchez S."/>
            <person name="Marco P."/>
            <person name="Wang X."/>
            <person name="Falini L.B."/>
            <person name="Barry K."/>
            <person name="Haridas S."/>
            <person name="Lipzen A."/>
            <person name="Labutti K."/>
            <person name="Grigoriev I.V."/>
            <person name="Murat C."/>
            <person name="Martin F."/>
            <person name="Albertini E."/>
            <person name="Donnini D."/>
            <person name="Bonito G."/>
        </authorList>
    </citation>
    <scope>NUCLEOTIDE SEQUENCE [LARGE SCALE GENOMIC DNA]</scope>
    <source>
        <strain evidence="5 6">Sb_GMNB300</strain>
    </source>
</reference>
<dbReference type="GO" id="GO:0050660">
    <property type="term" value="F:flavin adenine dinucleotide binding"/>
    <property type="evidence" value="ECO:0007669"/>
    <property type="project" value="InterPro"/>
</dbReference>
<dbReference type="PANTHER" id="PTHR11552:SF78">
    <property type="entry name" value="GLUCOSE-METHANOL-CHOLINE OXIDOREDUCTASE N-TERMINAL DOMAIN-CONTAINING PROTEIN"/>
    <property type="match status" value="1"/>
</dbReference>
<dbReference type="PROSITE" id="PS00624">
    <property type="entry name" value="GMC_OXRED_2"/>
    <property type="match status" value="1"/>
</dbReference>
<feature type="binding site" evidence="2">
    <location>
        <begin position="571"/>
        <end position="572"/>
    </location>
    <ligand>
        <name>FAD</name>
        <dbReference type="ChEBI" id="CHEBI:57692"/>
    </ligand>
</feature>
<proteinExistence type="inferred from homology"/>
<gene>
    <name evidence="5" type="ORF">FN846DRAFT_957761</name>
</gene>
<evidence type="ECO:0000256" key="3">
    <source>
        <dbReference type="SAM" id="MobiDB-lite"/>
    </source>
</evidence>
<dbReference type="PIRSF" id="PIRSF000137">
    <property type="entry name" value="Alcohol_oxidase"/>
    <property type="match status" value="1"/>
</dbReference>
<comment type="caution">
    <text evidence="5">The sequence shown here is derived from an EMBL/GenBank/DDBJ whole genome shotgun (WGS) entry which is preliminary data.</text>
</comment>
<dbReference type="SUPFAM" id="SSF51905">
    <property type="entry name" value="FAD/NAD(P)-binding domain"/>
    <property type="match status" value="1"/>
</dbReference>
<dbReference type="InterPro" id="IPR007867">
    <property type="entry name" value="GMC_OxRtase_C"/>
</dbReference>
<dbReference type="GO" id="GO:0016614">
    <property type="term" value="F:oxidoreductase activity, acting on CH-OH group of donors"/>
    <property type="evidence" value="ECO:0007669"/>
    <property type="project" value="InterPro"/>
</dbReference>
<dbReference type="Pfam" id="PF05199">
    <property type="entry name" value="GMC_oxred_C"/>
    <property type="match status" value="1"/>
</dbReference>
<name>A0A5J5ES00_9PEZI</name>
<evidence type="ECO:0000256" key="1">
    <source>
        <dbReference type="ARBA" id="ARBA00010790"/>
    </source>
</evidence>
<dbReference type="InterPro" id="IPR012132">
    <property type="entry name" value="GMC_OxRdtase"/>
</dbReference>
<dbReference type="OrthoDB" id="269227at2759"/>
<keyword evidence="6" id="KW-1185">Reference proteome</keyword>
<dbReference type="AlphaFoldDB" id="A0A5J5ES00"/>